<dbReference type="PATRIC" id="fig|1339349.3.peg.3969"/>
<dbReference type="SUPFAM" id="SSF56349">
    <property type="entry name" value="DNA breaking-rejoining enzymes"/>
    <property type="match status" value="1"/>
</dbReference>
<protein>
    <submittedName>
        <fullName evidence="4">Putative transposase</fullName>
    </submittedName>
</protein>
<dbReference type="InterPro" id="IPR011010">
    <property type="entry name" value="DNA_brk_join_enz"/>
</dbReference>
<accession>A0A078RUP6</accession>
<keyword evidence="2" id="KW-0233">DNA recombination</keyword>
<dbReference type="GO" id="GO:0015074">
    <property type="term" value="P:DNA integration"/>
    <property type="evidence" value="ECO:0007669"/>
    <property type="project" value="InterPro"/>
</dbReference>
<dbReference type="Proteomes" id="UP000028013">
    <property type="component" value="Unassembled WGS sequence"/>
</dbReference>
<dbReference type="Gene3D" id="1.10.443.10">
    <property type="entry name" value="Intergrase catalytic core"/>
    <property type="match status" value="1"/>
</dbReference>
<gene>
    <name evidence="4" type="ORF">M094_2914</name>
</gene>
<evidence type="ECO:0000313" key="5">
    <source>
        <dbReference type="Proteomes" id="UP000028013"/>
    </source>
</evidence>
<comment type="caution">
    <text evidence="4">The sequence shown here is derived from an EMBL/GenBank/DDBJ whole genome shotgun (WGS) entry which is preliminary data.</text>
</comment>
<dbReference type="Gene3D" id="1.10.150.130">
    <property type="match status" value="1"/>
</dbReference>
<name>A0A078RUP6_BACUN</name>
<dbReference type="PANTHER" id="PTHR30349">
    <property type="entry name" value="PHAGE INTEGRASE-RELATED"/>
    <property type="match status" value="1"/>
</dbReference>
<dbReference type="EMBL" id="JNHN01000184">
    <property type="protein sequence ID" value="KDS47982.1"/>
    <property type="molecule type" value="Genomic_DNA"/>
</dbReference>
<dbReference type="PANTHER" id="PTHR30349:SF64">
    <property type="entry name" value="PROPHAGE INTEGRASE INTD-RELATED"/>
    <property type="match status" value="1"/>
</dbReference>
<evidence type="ECO:0000256" key="1">
    <source>
        <dbReference type="ARBA" id="ARBA00023125"/>
    </source>
</evidence>
<evidence type="ECO:0000313" key="4">
    <source>
        <dbReference type="EMBL" id="KDS47982.1"/>
    </source>
</evidence>
<dbReference type="Pfam" id="PF13102">
    <property type="entry name" value="Phage_int_SAM_5"/>
    <property type="match status" value="1"/>
</dbReference>
<evidence type="ECO:0000256" key="2">
    <source>
        <dbReference type="ARBA" id="ARBA00023172"/>
    </source>
</evidence>
<organism evidence="4 5">
    <name type="scientific">Bacteroides uniformis str. 3978 T3 ii</name>
    <dbReference type="NCBI Taxonomy" id="1339349"/>
    <lineage>
        <taxon>Bacteria</taxon>
        <taxon>Pseudomonadati</taxon>
        <taxon>Bacteroidota</taxon>
        <taxon>Bacteroidia</taxon>
        <taxon>Bacteroidales</taxon>
        <taxon>Bacteroidaceae</taxon>
        <taxon>Bacteroides</taxon>
    </lineage>
</organism>
<dbReference type="GO" id="GO:0003677">
    <property type="term" value="F:DNA binding"/>
    <property type="evidence" value="ECO:0007669"/>
    <property type="project" value="UniProtKB-KW"/>
</dbReference>
<dbReference type="InterPro" id="IPR025269">
    <property type="entry name" value="SAM-like_dom"/>
</dbReference>
<reference evidence="4 5" key="1">
    <citation type="submission" date="2014-04" db="EMBL/GenBank/DDBJ databases">
        <authorList>
            <person name="Sears C."/>
            <person name="Carroll K."/>
            <person name="Sack B.R."/>
            <person name="Qadri F."/>
            <person name="Myers L.L."/>
            <person name="Chung G.-T."/>
            <person name="Escheverria P."/>
            <person name="Fraser C.M."/>
            <person name="Sadzewicz L."/>
            <person name="Shefchek K.A."/>
            <person name="Tallon L."/>
            <person name="Das S.P."/>
            <person name="Daugherty S."/>
            <person name="Mongodin E.F."/>
        </authorList>
    </citation>
    <scope>NUCLEOTIDE SEQUENCE [LARGE SCALE GENOMIC DNA]</scope>
    <source>
        <strain evidence="4 5">3978 T3 ii</strain>
    </source>
</reference>
<evidence type="ECO:0000259" key="3">
    <source>
        <dbReference type="Pfam" id="PF13102"/>
    </source>
</evidence>
<proteinExistence type="predicted"/>
<dbReference type="InterPro" id="IPR010998">
    <property type="entry name" value="Integrase_recombinase_N"/>
</dbReference>
<dbReference type="InterPro" id="IPR050090">
    <property type="entry name" value="Tyrosine_recombinase_XerCD"/>
</dbReference>
<dbReference type="AlphaFoldDB" id="A0A078RUP6"/>
<keyword evidence="1" id="KW-0238">DNA-binding</keyword>
<dbReference type="InterPro" id="IPR013762">
    <property type="entry name" value="Integrase-like_cat_sf"/>
</dbReference>
<dbReference type="RefSeq" id="WP_035447284.1">
    <property type="nucleotide sequence ID" value="NZ_JNHN01000184.1"/>
</dbReference>
<dbReference type="GO" id="GO:0006310">
    <property type="term" value="P:DNA recombination"/>
    <property type="evidence" value="ECO:0007669"/>
    <property type="project" value="UniProtKB-KW"/>
</dbReference>
<sequence>MLTINPEVVKVQRKTNDCFTVRLRFTLNRRMKRISTSLFATPNDLTKNYKIKASAPIKQDIDALIHSYYDKCAKLQIELNNYTLDDVMNYLNGEQEKQQTIDFIKFSREWIASTTIKGAPNYTTAINALVRFIGKEELDINLITLDFLESFKAFLNKEREIRTKRLMQQGKRVPSNRSLSLYLISIKKLFNEAKKKYNKKEKNLILIPNSPFMELEIPKQEATRKRAISADIIKKLWKLPYKDMKKGYKSTCHYNLAKDCFILSFCLMGINSADLYNATEMEGYTIVYNRTKTKDRRLDKAQMKVDIPRLILPLVEKYKDKTGKRLFNFYQYYADEKDFNKAINYGLKEICTILEIDDLEYYAARHSWATIALNKAGIDKYIVHAALNHIDDAMKVTDIYIERDFVNENKANTKVAKYVFGK</sequence>
<feature type="domain" description="Phage integrase SAM-like" evidence="3">
    <location>
        <begin position="103"/>
        <end position="200"/>
    </location>
</feature>